<gene>
    <name evidence="1" type="ORF">GCM10023086_74800</name>
</gene>
<organism evidence="1 2">
    <name type="scientific">Streptomyces venetus</name>
    <dbReference type="NCBI Taxonomy" id="1701086"/>
    <lineage>
        <taxon>Bacteria</taxon>
        <taxon>Bacillati</taxon>
        <taxon>Actinomycetota</taxon>
        <taxon>Actinomycetes</taxon>
        <taxon>Kitasatosporales</taxon>
        <taxon>Streptomycetaceae</taxon>
        <taxon>Streptomyces</taxon>
    </lineage>
</organism>
<accession>A0ABP8HI43</accession>
<keyword evidence="2" id="KW-1185">Reference proteome</keyword>
<sequence>MDESRNQAFRLAGSTLWERLQDLDPENWREDQLRRLDMLSIMEEGIPLVWTPSADVIRDLLDAPDAPARRKVLEQQATAVIEHCRTVLSHVVRDDLAAEADFLTDCLDSISSGKYAAAQTLASSVLDTVLRAMVRADPSLQGRKGRFHFESLAAKLPKASPDTLVGQFRAYCVHTSIHKAYEPYFGPPVPEEYNRHATAHAAGPTQITLANALAAVMLAVGMVRELEETRRPLSPAG</sequence>
<reference evidence="2" key="1">
    <citation type="journal article" date="2019" name="Int. J. Syst. Evol. Microbiol.">
        <title>The Global Catalogue of Microorganisms (GCM) 10K type strain sequencing project: providing services to taxonomists for standard genome sequencing and annotation.</title>
        <authorList>
            <consortium name="The Broad Institute Genomics Platform"/>
            <consortium name="The Broad Institute Genome Sequencing Center for Infectious Disease"/>
            <person name="Wu L."/>
            <person name="Ma J."/>
        </authorList>
    </citation>
    <scope>NUCLEOTIDE SEQUENCE [LARGE SCALE GENOMIC DNA]</scope>
    <source>
        <strain evidence="2">JCM 31290</strain>
    </source>
</reference>
<dbReference type="Proteomes" id="UP001501115">
    <property type="component" value="Unassembled WGS sequence"/>
</dbReference>
<protein>
    <submittedName>
        <fullName evidence="1">Uncharacterized protein</fullName>
    </submittedName>
</protein>
<comment type="caution">
    <text evidence="1">The sequence shown here is derived from an EMBL/GenBank/DDBJ whole genome shotgun (WGS) entry which is preliminary data.</text>
</comment>
<name>A0ABP8HI43_9ACTN</name>
<proteinExistence type="predicted"/>
<evidence type="ECO:0000313" key="1">
    <source>
        <dbReference type="EMBL" id="GAA4339651.1"/>
    </source>
</evidence>
<dbReference type="RefSeq" id="WP_345666206.1">
    <property type="nucleotide sequence ID" value="NZ_BAABET010000017.1"/>
</dbReference>
<dbReference type="EMBL" id="BAABET010000017">
    <property type="protein sequence ID" value="GAA4339651.1"/>
    <property type="molecule type" value="Genomic_DNA"/>
</dbReference>
<evidence type="ECO:0000313" key="2">
    <source>
        <dbReference type="Proteomes" id="UP001501115"/>
    </source>
</evidence>